<feature type="compositionally biased region" description="Basic residues" evidence="1">
    <location>
        <begin position="384"/>
        <end position="398"/>
    </location>
</feature>
<dbReference type="GeneID" id="80512851"/>
<evidence type="ECO:0000313" key="3">
    <source>
        <dbReference type="Proteomes" id="UP000241365"/>
    </source>
</evidence>
<protein>
    <submittedName>
        <fullName evidence="2">Uncharacterized protein</fullName>
    </submittedName>
</protein>
<feature type="compositionally biased region" description="Acidic residues" evidence="1">
    <location>
        <begin position="313"/>
        <end position="322"/>
    </location>
</feature>
<evidence type="ECO:0000313" key="2">
    <source>
        <dbReference type="EMBL" id="ANB50489.1"/>
    </source>
</evidence>
<feature type="region of interest" description="Disordered" evidence="1">
    <location>
        <begin position="1"/>
        <end position="20"/>
    </location>
</feature>
<dbReference type="RefSeq" id="YP_010776240.1">
    <property type="nucleotide sequence ID" value="NC_075034.1"/>
</dbReference>
<dbReference type="Proteomes" id="UP000241365">
    <property type="component" value="Segment"/>
</dbReference>
<feature type="region of interest" description="Disordered" evidence="1">
    <location>
        <begin position="262"/>
        <end position="398"/>
    </location>
</feature>
<proteinExistence type="predicted"/>
<feature type="region of interest" description="Disordered" evidence="1">
    <location>
        <begin position="140"/>
        <end position="164"/>
    </location>
</feature>
<name>A0A167RB11_9VIRU</name>
<feature type="compositionally biased region" description="Acidic residues" evidence="1">
    <location>
        <begin position="295"/>
        <end position="304"/>
    </location>
</feature>
<dbReference type="KEGG" id="vg:80512851"/>
<feature type="compositionally biased region" description="Acidic residues" evidence="1">
    <location>
        <begin position="337"/>
        <end position="346"/>
    </location>
</feature>
<feature type="compositionally biased region" description="Acidic residues" evidence="1">
    <location>
        <begin position="268"/>
        <end position="281"/>
    </location>
</feature>
<evidence type="ECO:0000256" key="1">
    <source>
        <dbReference type="SAM" id="MobiDB-lite"/>
    </source>
</evidence>
<feature type="compositionally biased region" description="Acidic residues" evidence="1">
    <location>
        <begin position="371"/>
        <end position="381"/>
    </location>
</feature>
<feature type="compositionally biased region" description="Basic residues" evidence="1">
    <location>
        <begin position="351"/>
        <end position="366"/>
    </location>
</feature>
<accession>A0A167RB11</accession>
<organism evidence="2 3">
    <name type="scientific">Powai lake megavirus</name>
    <dbReference type="NCBI Taxonomy" id="1842663"/>
    <lineage>
        <taxon>Viruses</taxon>
        <taxon>Varidnaviria</taxon>
        <taxon>Bamfordvirae</taxon>
        <taxon>Nucleocytoviricota</taxon>
        <taxon>Megaviricetes</taxon>
        <taxon>Imitervirales</taxon>
        <taxon>Mimiviridae</taxon>
        <taxon>Megamimivirinae</taxon>
        <taxon>Megavirus</taxon>
        <taxon>Megavirus powaiense</taxon>
    </lineage>
</organism>
<dbReference type="EMBL" id="KU877344">
    <property type="protein sequence ID" value="ANB50489.1"/>
    <property type="molecule type" value="Genomic_DNA"/>
</dbReference>
<reference evidence="2 3" key="1">
    <citation type="journal article" date="2016" name="Genome Announc.">
        <title>Complete Genome Sequence of a New Megavirus Family Member Isolated from an Inland Water Lake for the First Time in India.</title>
        <authorList>
            <person name="Chatterjee A."/>
            <person name="Ali F."/>
            <person name="Bange D."/>
            <person name="Kondabagil K."/>
        </authorList>
    </citation>
    <scope>NUCLEOTIDE SEQUENCE [LARGE SCALE GENOMIC DNA]</scope>
    <source>
        <strain evidence="2">1</strain>
    </source>
</reference>
<sequence>MSKVIKKTSKSSPTSSENNKKVKVFRYKNVDFKNVKVSDLKKGEGQPLCYINYEDPQTDGEVKLIVQSGTIKLVDHGIPGIHEKYCPTDDKREFIKIPLDNSQPACVELRKHAEQADEFFGSNKMRKQIFKNRADDYQYQPIIRTPQEKDDDDDDDNNDGKKKSKENKVRYDFIKMKFNMTGTKENRVNKTKLIELKGDKKESVKADTITEVANNIRFLSEIKFIFYYTKVWANTSKPQGGGKKLYGVGFKVMAITYTPSKGKGVNVDDLEFDSDSDDDNEVVEKSPKTKKNKLDDDDEDDDDDNKNNNNENDNNEEDDEEEPVKTSSKKSKHKNEEEEEEDDEVEEKPTKNNKKSTKKPSKKSTKKVVSEEEEEEEEEEEIKPKKRASKNKSPSKNK</sequence>
<keyword evidence="3" id="KW-1185">Reference proteome</keyword>